<organism evidence="4 5">
    <name type="scientific">Methylophaga sulfidovorans</name>
    <dbReference type="NCBI Taxonomy" id="45496"/>
    <lineage>
        <taxon>Bacteria</taxon>
        <taxon>Pseudomonadati</taxon>
        <taxon>Pseudomonadota</taxon>
        <taxon>Gammaproteobacteria</taxon>
        <taxon>Thiotrichales</taxon>
        <taxon>Piscirickettsiaceae</taxon>
        <taxon>Methylophaga</taxon>
    </lineage>
</organism>
<dbReference type="PANTHER" id="PTHR43436:SF2">
    <property type="entry name" value="ARAC_XYLS FAMILY TRANSCRIPTIONAL REGULATOR"/>
    <property type="match status" value="1"/>
</dbReference>
<dbReference type="GO" id="GO:0003700">
    <property type="term" value="F:DNA-binding transcription factor activity"/>
    <property type="evidence" value="ECO:0007669"/>
    <property type="project" value="InterPro"/>
</dbReference>
<evidence type="ECO:0000313" key="5">
    <source>
        <dbReference type="Proteomes" id="UP000198924"/>
    </source>
</evidence>
<gene>
    <name evidence="4" type="ORF">SAMN04488079_1092</name>
</gene>
<evidence type="ECO:0000256" key="1">
    <source>
        <dbReference type="ARBA" id="ARBA00023015"/>
    </source>
</evidence>
<evidence type="ECO:0000256" key="2">
    <source>
        <dbReference type="ARBA" id="ARBA00023163"/>
    </source>
</evidence>
<evidence type="ECO:0000313" key="4">
    <source>
        <dbReference type="EMBL" id="SFK35535.1"/>
    </source>
</evidence>
<dbReference type="InterPro" id="IPR009057">
    <property type="entry name" value="Homeodomain-like_sf"/>
</dbReference>
<dbReference type="InterPro" id="IPR018060">
    <property type="entry name" value="HTH_AraC"/>
</dbReference>
<dbReference type="STRING" id="45496.SAMN04488079_1092"/>
<evidence type="ECO:0000259" key="3">
    <source>
        <dbReference type="PROSITE" id="PS01124"/>
    </source>
</evidence>
<name>A0A1I3YUR5_9GAMM</name>
<protein>
    <recommendedName>
        <fullName evidence="3">HTH araC/xylS-type domain-containing protein</fullName>
    </recommendedName>
</protein>
<dbReference type="PANTHER" id="PTHR43436">
    <property type="entry name" value="ARAC-FAMILY TRANSCRIPTIONAL REGULATOR"/>
    <property type="match status" value="1"/>
</dbReference>
<dbReference type="EMBL" id="FOSH01000009">
    <property type="protein sequence ID" value="SFK35535.1"/>
    <property type="molecule type" value="Genomic_DNA"/>
</dbReference>
<dbReference type="AlphaFoldDB" id="A0A1I3YUR5"/>
<feature type="domain" description="HTH araC/xylS-type" evidence="3">
    <location>
        <begin position="9"/>
        <end position="67"/>
    </location>
</feature>
<keyword evidence="1" id="KW-0805">Transcription regulation</keyword>
<dbReference type="Gene3D" id="1.10.10.60">
    <property type="entry name" value="Homeodomain-like"/>
    <property type="match status" value="1"/>
</dbReference>
<keyword evidence="2" id="KW-0804">Transcription</keyword>
<keyword evidence="5" id="KW-1185">Reference proteome</keyword>
<accession>A0A1I3YUR5</accession>
<dbReference type="GO" id="GO:0043565">
    <property type="term" value="F:sequence-specific DNA binding"/>
    <property type="evidence" value="ECO:0007669"/>
    <property type="project" value="InterPro"/>
</dbReference>
<reference evidence="5" key="1">
    <citation type="submission" date="2016-10" db="EMBL/GenBank/DDBJ databases">
        <authorList>
            <person name="Varghese N."/>
            <person name="Submissions S."/>
        </authorList>
    </citation>
    <scope>NUCLEOTIDE SEQUENCE [LARGE SCALE GENOMIC DNA]</scope>
    <source>
        <strain evidence="5">DSM 11578</strain>
    </source>
</reference>
<proteinExistence type="predicted"/>
<dbReference type="Proteomes" id="UP000198924">
    <property type="component" value="Unassembled WGS sequence"/>
</dbReference>
<dbReference type="SUPFAM" id="SSF46689">
    <property type="entry name" value="Homeodomain-like"/>
    <property type="match status" value="1"/>
</dbReference>
<dbReference type="PROSITE" id="PS01124">
    <property type="entry name" value="HTH_ARAC_FAMILY_2"/>
    <property type="match status" value="1"/>
</dbReference>
<sequence length="67" mass="7620">MQKQMGKEGKAIQLIHHAYKDHITIQQLANAAGMSTAALYYFKAITSESPIQYLKSVRLHQARLFMV</sequence>